<dbReference type="Pfam" id="PF04273">
    <property type="entry name" value="BLH_phosphatase"/>
    <property type="match status" value="1"/>
</dbReference>
<sequence length="128" mass="14271">MQLHKLNEDLYISDQIELADIPLLKAIGIKTIVNNRPDGETVAQPNSQDILVAAQKLGIDYDYLPITPGCYPASLIDKFLTLLTIKKRPMVAFCRTGNRSVSLWALSQSQKYGRDYVVAKAKSIGYDI</sequence>
<evidence type="ECO:0000313" key="2">
    <source>
        <dbReference type="EMBL" id="MCI2282785.1"/>
    </source>
</evidence>
<keyword evidence="3" id="KW-1185">Reference proteome</keyword>
<dbReference type="Gene3D" id="3.90.190.10">
    <property type="entry name" value="Protein tyrosine phosphatase superfamily"/>
    <property type="match status" value="1"/>
</dbReference>
<dbReference type="InterPro" id="IPR029021">
    <property type="entry name" value="Prot-tyrosine_phosphatase-like"/>
</dbReference>
<name>A0ABS9WXR2_9GAMM</name>
<dbReference type="EMBL" id="JAKKSL010000001">
    <property type="protein sequence ID" value="MCI2282785.1"/>
    <property type="molecule type" value="Genomic_DNA"/>
</dbReference>
<evidence type="ECO:0000313" key="3">
    <source>
        <dbReference type="Proteomes" id="UP001139646"/>
    </source>
</evidence>
<dbReference type="SUPFAM" id="SSF52799">
    <property type="entry name" value="(Phosphotyrosine protein) phosphatases II"/>
    <property type="match status" value="1"/>
</dbReference>
<dbReference type="NCBIfam" id="TIGR01244">
    <property type="entry name" value="TIGR01244 family sulfur transferase"/>
    <property type="match status" value="1"/>
</dbReference>
<accession>A0ABS9WXR2</accession>
<gene>
    <name evidence="2" type="ORF">L3081_04395</name>
</gene>
<comment type="caution">
    <text evidence="2">The sequence shown here is derived from an EMBL/GenBank/DDBJ whole genome shotgun (WGS) entry which is preliminary data.</text>
</comment>
<dbReference type="Proteomes" id="UP001139646">
    <property type="component" value="Unassembled WGS sequence"/>
</dbReference>
<dbReference type="GO" id="GO:0016740">
    <property type="term" value="F:transferase activity"/>
    <property type="evidence" value="ECO:0007669"/>
    <property type="project" value="UniProtKB-KW"/>
</dbReference>
<organism evidence="2 3">
    <name type="scientific">Colwellia maritima</name>
    <dbReference type="NCBI Taxonomy" id="2912588"/>
    <lineage>
        <taxon>Bacteria</taxon>
        <taxon>Pseudomonadati</taxon>
        <taxon>Pseudomonadota</taxon>
        <taxon>Gammaproteobacteria</taxon>
        <taxon>Alteromonadales</taxon>
        <taxon>Colwelliaceae</taxon>
        <taxon>Colwellia</taxon>
    </lineage>
</organism>
<dbReference type="InterPro" id="IPR005939">
    <property type="entry name" value="BLH_phosphatase-like"/>
</dbReference>
<dbReference type="RefSeq" id="WP_242283760.1">
    <property type="nucleotide sequence ID" value="NZ_JAKKSL010000001.1"/>
</dbReference>
<feature type="domain" description="Beta-lactamase hydrolase-like protein phosphatase-like" evidence="1">
    <location>
        <begin position="3"/>
        <end position="109"/>
    </location>
</feature>
<keyword evidence="2" id="KW-0808">Transferase</keyword>
<proteinExistence type="predicted"/>
<reference evidence="2" key="1">
    <citation type="submission" date="2022-01" db="EMBL/GenBank/DDBJ databases">
        <title>Colwellia maritima, isolated from seawater.</title>
        <authorList>
            <person name="Kristyanto S."/>
            <person name="Jung J."/>
            <person name="Jeon C.O."/>
        </authorList>
    </citation>
    <scope>NUCLEOTIDE SEQUENCE</scope>
    <source>
        <strain evidence="2">MSW7</strain>
    </source>
</reference>
<evidence type="ECO:0000259" key="1">
    <source>
        <dbReference type="Pfam" id="PF04273"/>
    </source>
</evidence>
<protein>
    <submittedName>
        <fullName evidence="2">TIGR01244 family sulfur transferase</fullName>
    </submittedName>
</protein>